<evidence type="ECO:0000259" key="12">
    <source>
        <dbReference type="PROSITE" id="PS51193"/>
    </source>
</evidence>
<comment type="cofactor">
    <cofactor evidence="1">
        <name>[4Fe-4S] cluster</name>
        <dbReference type="ChEBI" id="CHEBI:49883"/>
    </cofactor>
</comment>
<gene>
    <name evidence="13" type="ORF">GP473_02335</name>
</gene>
<sequence length="676" mass="72065">MNRTQQLLSLAVDSLNGTPRAGQQKMADAVSAAMAEEKHLAVQAGTGTGKSLAYLIPAINQAMHGNLPVIVSTATIALQRQLVERDLPRLAQALEDELPRPLESAILKGRNNYLCLNKIHGATVEAANESGMNPEEEALLSSSEVSRTGAQVKRLYEWANETDDGDRDNLDKGVSDQAWRQVSVASRECIGATRCPFGEQCFAERARARAAQADIVVTNHALLAIDAMADAPILPEHETVVIDEAHELVPRITSAATAELSPTAVAILAKRANKIGSKDTGVELEEAGDAWSQALDSAIAHSAPAGTPGSVIGRWTEVPAGLVTPLSALRDAAWKVNRAISSIPAGEFANDPAQAAERQSVIAATEELHDTAQRVLDASSANAAERPDDLLGEDVVWLSSDSSRKQIFVAPLSVADLLRQRLFSNSTVILTSATLALGGRFNVMMAQWGMPSHATTLDVGTPFDSKTHGILYVATHLPKPGRDGLSAEAIDETARLINAAGGRTLGLFSSRRAAEEMADELRGVVPYDILLQGEDSLSSLVEQFRDNPSTCLFGTLGLWQGVDVPGSSLSLVVIDRLPFPRPDDPLMKARQEAAVKAGRNGFMEVSATHAALLLAQGAGRLLRSVDDRGMVAVLDQRLATARYGSFLRASMPDFWETSSQSTALAALRRLAKTAVD</sequence>
<evidence type="ECO:0000256" key="6">
    <source>
        <dbReference type="ARBA" id="ARBA00038058"/>
    </source>
</evidence>
<evidence type="ECO:0000256" key="8">
    <source>
        <dbReference type="ARBA" id="ARBA00048954"/>
    </source>
</evidence>
<evidence type="ECO:0000259" key="11">
    <source>
        <dbReference type="PROSITE" id="PS51192"/>
    </source>
</evidence>
<dbReference type="PANTHER" id="PTHR11472:SF34">
    <property type="entry name" value="REGULATOR OF TELOMERE ELONGATION HELICASE 1"/>
    <property type="match status" value="1"/>
</dbReference>
<dbReference type="GO" id="GO:0006139">
    <property type="term" value="P:nucleobase-containing compound metabolic process"/>
    <property type="evidence" value="ECO:0007669"/>
    <property type="project" value="InterPro"/>
</dbReference>
<reference evidence="13 14" key="1">
    <citation type="submission" date="2019-12" db="EMBL/GenBank/DDBJ databases">
        <title>Corynebacterium sp. nov., isolated from feces of the Anser Albifrons in China.</title>
        <authorList>
            <person name="Liu Q."/>
        </authorList>
    </citation>
    <scope>NUCLEOTIDE SEQUENCE [LARGE SCALE GENOMIC DNA]</scope>
    <source>
        <strain evidence="13 14">23H37-10</strain>
    </source>
</reference>
<dbReference type="EMBL" id="CP046883">
    <property type="protein sequence ID" value="QNH95671.1"/>
    <property type="molecule type" value="Genomic_DNA"/>
</dbReference>
<proteinExistence type="inferred from homology"/>
<evidence type="ECO:0000256" key="1">
    <source>
        <dbReference type="ARBA" id="ARBA00001966"/>
    </source>
</evidence>
<evidence type="ECO:0000256" key="5">
    <source>
        <dbReference type="ARBA" id="ARBA00022840"/>
    </source>
</evidence>
<evidence type="ECO:0000256" key="3">
    <source>
        <dbReference type="ARBA" id="ARBA00022801"/>
    </source>
</evidence>
<feature type="domain" description="Helicase ATP-binding" evidence="12">
    <location>
        <begin position="9"/>
        <end position="296"/>
    </location>
</feature>
<dbReference type="Proteomes" id="UP000515275">
    <property type="component" value="Chromosome"/>
</dbReference>
<dbReference type="PROSITE" id="PS51192">
    <property type="entry name" value="HELICASE_ATP_BIND_1"/>
    <property type="match status" value="1"/>
</dbReference>
<dbReference type="AlphaFoldDB" id="A0A7G7YMF1"/>
<feature type="domain" description="Helicase ATP-binding" evidence="11">
    <location>
        <begin position="31"/>
        <end position="276"/>
    </location>
</feature>
<dbReference type="SMART" id="SM00491">
    <property type="entry name" value="HELICc2"/>
    <property type="match status" value="1"/>
</dbReference>
<evidence type="ECO:0000256" key="7">
    <source>
        <dbReference type="ARBA" id="ARBA00044969"/>
    </source>
</evidence>
<dbReference type="Gene3D" id="3.40.50.300">
    <property type="entry name" value="P-loop containing nucleotide triphosphate hydrolases"/>
    <property type="match status" value="2"/>
</dbReference>
<dbReference type="SMART" id="SM00487">
    <property type="entry name" value="DEXDc"/>
    <property type="match status" value="1"/>
</dbReference>
<keyword evidence="5" id="KW-0067">ATP-binding</keyword>
<keyword evidence="3" id="KW-0378">Hydrolase</keyword>
<evidence type="ECO:0000256" key="9">
    <source>
        <dbReference type="ARBA" id="ARBA00073590"/>
    </source>
</evidence>
<dbReference type="GO" id="GO:0005524">
    <property type="term" value="F:ATP binding"/>
    <property type="evidence" value="ECO:0007669"/>
    <property type="project" value="UniProtKB-KW"/>
</dbReference>
<accession>A0A7G7YMF1</accession>
<dbReference type="Pfam" id="PF00270">
    <property type="entry name" value="DEAD"/>
    <property type="match status" value="1"/>
</dbReference>
<dbReference type="InterPro" id="IPR027417">
    <property type="entry name" value="P-loop_NTPase"/>
</dbReference>
<keyword evidence="2" id="KW-0547">Nucleotide-binding</keyword>
<dbReference type="GO" id="GO:0043139">
    <property type="term" value="F:5'-3' DNA helicase activity"/>
    <property type="evidence" value="ECO:0007669"/>
    <property type="project" value="UniProtKB-EC"/>
</dbReference>
<dbReference type="InterPro" id="IPR006555">
    <property type="entry name" value="ATP-dep_Helicase_C"/>
</dbReference>
<dbReference type="GO" id="GO:0016818">
    <property type="term" value="F:hydrolase activity, acting on acid anhydrides, in phosphorus-containing anhydrides"/>
    <property type="evidence" value="ECO:0007669"/>
    <property type="project" value="InterPro"/>
</dbReference>
<comment type="catalytic activity">
    <reaction evidence="8">
        <text>ATP + H2O = ADP + phosphate + H(+)</text>
        <dbReference type="Rhea" id="RHEA:13065"/>
        <dbReference type="ChEBI" id="CHEBI:15377"/>
        <dbReference type="ChEBI" id="CHEBI:15378"/>
        <dbReference type="ChEBI" id="CHEBI:30616"/>
        <dbReference type="ChEBI" id="CHEBI:43474"/>
        <dbReference type="ChEBI" id="CHEBI:456216"/>
        <dbReference type="EC" id="5.6.2.3"/>
    </reaction>
</comment>
<dbReference type="InterPro" id="IPR014001">
    <property type="entry name" value="Helicase_ATP-bd"/>
</dbReference>
<evidence type="ECO:0000256" key="2">
    <source>
        <dbReference type="ARBA" id="ARBA00022741"/>
    </source>
</evidence>
<dbReference type="GO" id="GO:0003676">
    <property type="term" value="F:nucleic acid binding"/>
    <property type="evidence" value="ECO:0007669"/>
    <property type="project" value="InterPro"/>
</dbReference>
<evidence type="ECO:0000313" key="13">
    <source>
        <dbReference type="EMBL" id="QNH95671.1"/>
    </source>
</evidence>
<dbReference type="InterPro" id="IPR045028">
    <property type="entry name" value="DinG/Rad3-like"/>
</dbReference>
<dbReference type="EC" id="5.6.2.3" evidence="7"/>
<dbReference type="RefSeq" id="WP_186277069.1">
    <property type="nucleotide sequence ID" value="NZ_CP046883.1"/>
</dbReference>
<dbReference type="KEGG" id="cans:GP473_02335"/>
<dbReference type="PROSITE" id="PS51193">
    <property type="entry name" value="HELICASE_ATP_BIND_2"/>
    <property type="match status" value="1"/>
</dbReference>
<dbReference type="Pfam" id="PF13307">
    <property type="entry name" value="Helicase_C_2"/>
    <property type="match status" value="1"/>
</dbReference>
<dbReference type="SUPFAM" id="SSF52540">
    <property type="entry name" value="P-loop containing nucleoside triphosphate hydrolases"/>
    <property type="match status" value="1"/>
</dbReference>
<comment type="similarity">
    <text evidence="6">Belongs to the helicase family. DinG subfamily.</text>
</comment>
<keyword evidence="4 13" id="KW-0347">Helicase</keyword>
<evidence type="ECO:0000256" key="4">
    <source>
        <dbReference type="ARBA" id="ARBA00022806"/>
    </source>
</evidence>
<dbReference type="PANTHER" id="PTHR11472">
    <property type="entry name" value="DNA REPAIR DEAD HELICASE RAD3/XP-D SUBFAMILY MEMBER"/>
    <property type="match status" value="1"/>
</dbReference>
<protein>
    <recommendedName>
        <fullName evidence="9">ATP-dependent helicase DinG</fullName>
        <ecNumber evidence="7">5.6.2.3</ecNumber>
    </recommendedName>
    <alternativeName>
        <fullName evidence="10">DNA 5'-3' helicase DinG</fullName>
    </alternativeName>
</protein>
<dbReference type="FunFam" id="3.40.50.300:FF:000437">
    <property type="entry name" value="ATP-dependent DNA helicase DinG"/>
    <property type="match status" value="1"/>
</dbReference>
<dbReference type="InterPro" id="IPR011545">
    <property type="entry name" value="DEAD/DEAH_box_helicase_dom"/>
</dbReference>
<name>A0A7G7YMF1_9CORY</name>
<evidence type="ECO:0000256" key="10">
    <source>
        <dbReference type="ARBA" id="ARBA00079061"/>
    </source>
</evidence>
<organism evidence="13 14">
    <name type="scientific">Corynebacterium anserum</name>
    <dbReference type="NCBI Taxonomy" id="2684406"/>
    <lineage>
        <taxon>Bacteria</taxon>
        <taxon>Bacillati</taxon>
        <taxon>Actinomycetota</taxon>
        <taxon>Actinomycetes</taxon>
        <taxon>Mycobacteriales</taxon>
        <taxon>Corynebacteriaceae</taxon>
        <taxon>Corynebacterium</taxon>
    </lineage>
</organism>
<evidence type="ECO:0000313" key="14">
    <source>
        <dbReference type="Proteomes" id="UP000515275"/>
    </source>
</evidence>
<dbReference type="InterPro" id="IPR014013">
    <property type="entry name" value="Helic_SF1/SF2_ATP-bd_DinG/Rad3"/>
</dbReference>
<keyword evidence="14" id="KW-1185">Reference proteome</keyword>